<dbReference type="InterPro" id="IPR009492">
    <property type="entry name" value="TniQ"/>
</dbReference>
<dbReference type="Pfam" id="PF06527">
    <property type="entry name" value="TniQ"/>
    <property type="match status" value="1"/>
</dbReference>
<feature type="domain" description="TniQ" evidence="1">
    <location>
        <begin position="7"/>
        <end position="161"/>
    </location>
</feature>
<accession>A0A2N6MMF0</accession>
<dbReference type="Proteomes" id="UP000234966">
    <property type="component" value="Unassembled WGS sequence"/>
</dbReference>
<gene>
    <name evidence="3" type="ORF">CEN41_02630</name>
</gene>
<comment type="caution">
    <text evidence="3">The sequence shown here is derived from an EMBL/GenBank/DDBJ whole genome shotgun (WGS) entry which is preliminary data.</text>
</comment>
<name>A0A2N6MMF0_9CYAN</name>
<dbReference type="Pfam" id="PF15978">
    <property type="entry name" value="TnsD"/>
    <property type="match status" value="1"/>
</dbReference>
<organism evidence="3 4">
    <name type="scientific">Fischerella thermalis CCMEE 5330</name>
    <dbReference type="NCBI Taxonomy" id="2019670"/>
    <lineage>
        <taxon>Bacteria</taxon>
        <taxon>Bacillati</taxon>
        <taxon>Cyanobacteriota</taxon>
        <taxon>Cyanophyceae</taxon>
        <taxon>Nostocales</taxon>
        <taxon>Hapalosiphonaceae</taxon>
        <taxon>Fischerella</taxon>
    </lineage>
</organism>
<dbReference type="EMBL" id="NMQI01000050">
    <property type="protein sequence ID" value="PMB47936.1"/>
    <property type="molecule type" value="Genomic_DNA"/>
</dbReference>
<evidence type="ECO:0000259" key="1">
    <source>
        <dbReference type="Pfam" id="PF06527"/>
    </source>
</evidence>
<protein>
    <submittedName>
        <fullName evidence="3">Uncharacterized protein</fullName>
    </submittedName>
</protein>
<evidence type="ECO:0000259" key="2">
    <source>
        <dbReference type="Pfam" id="PF15978"/>
    </source>
</evidence>
<proteinExistence type="predicted"/>
<evidence type="ECO:0000313" key="4">
    <source>
        <dbReference type="Proteomes" id="UP000234966"/>
    </source>
</evidence>
<dbReference type="InterPro" id="IPR032750">
    <property type="entry name" value="TnsD_C"/>
</dbReference>
<dbReference type="AlphaFoldDB" id="A0A2N6MMF0"/>
<feature type="domain" description="Transposon Tn7 transposition protein TnsD C-terminal" evidence="2">
    <location>
        <begin position="205"/>
        <end position="572"/>
    </location>
</feature>
<evidence type="ECO:0000313" key="3">
    <source>
        <dbReference type="EMBL" id="PMB47936.1"/>
    </source>
</evidence>
<reference evidence="3 4" key="1">
    <citation type="submission" date="2017-07" db="EMBL/GenBank/DDBJ databases">
        <title>Genomes of Fischerella (Mastigocladus) sp. strains.</title>
        <authorList>
            <person name="Miller S.R."/>
        </authorList>
    </citation>
    <scope>NUCLEOTIDE SEQUENCE [LARGE SCALE GENOMIC DNA]</scope>
    <source>
        <strain evidence="3 4">CCMEE 5330</strain>
    </source>
</reference>
<sequence length="576" mass="66567">MWNMIAFFPDPYPDELLYSICARYTDIVQYPASSSANQELFGSRGKIASVDLPINLSYLVANLPPGHQYTEDQLIDKHTLLPFYTQFCPQKRIGLVRADMKGSNSSQVRTHLGILSKHLPQWLQFCPLCTESDVKNFGEPYWHRLHQVPGVKVCPVHHVFLEQSTASVRTERQSWEFISANRVIRTTKPRPLSFTEPSHEILVKIAHDVATLLEQRNLTPSGSELRNRYLYLLAKQGLATYRGHLYAKALMSAFGDFYPTQILQLLDCSLDSTSYQNWLFCIIRSPLSQAENPLHHLLLIHFLGYTADDFFQLPTEFHLFGKSPWPCLNPASDHFQQPTIPECRIKYYNGRKPTGTFVCPCGFVYARKGPDESESDRYKIGRLICYGHIWLERLQELWLDSTVSVPEIARKLGVSYRTVKFHAIAHGLPPRSELNLILPSELIQLNADNKDKNISKPTTLDIHRQKWLEARHLYPEASRTMLQDKFPVSYRWLRENDYEWFNAHLPDSLRVFNQKGRMQVDWENRDKELANAVRKSALDLKNAPLRPIWLTKTAITKKIGIRKLVSVSKDKLEYSN</sequence>